<dbReference type="RefSeq" id="WP_207138711.1">
    <property type="nucleotide sequence ID" value="NZ_JAEKJZ010000001.1"/>
</dbReference>
<accession>A0A939J0C1</accession>
<evidence type="ECO:0000313" key="2">
    <source>
        <dbReference type="EMBL" id="MBN9669118.1"/>
    </source>
</evidence>
<evidence type="ECO:0008006" key="4">
    <source>
        <dbReference type="Google" id="ProtNLM"/>
    </source>
</evidence>
<dbReference type="AlphaFoldDB" id="A0A939J0C1"/>
<feature type="transmembrane region" description="Helical" evidence="1">
    <location>
        <begin position="23"/>
        <end position="44"/>
    </location>
</feature>
<proteinExistence type="predicted"/>
<evidence type="ECO:0000313" key="3">
    <source>
        <dbReference type="Proteomes" id="UP000664096"/>
    </source>
</evidence>
<organism evidence="2 3">
    <name type="scientific">Roseibium aggregatum</name>
    <dbReference type="NCBI Taxonomy" id="187304"/>
    <lineage>
        <taxon>Bacteria</taxon>
        <taxon>Pseudomonadati</taxon>
        <taxon>Pseudomonadota</taxon>
        <taxon>Alphaproteobacteria</taxon>
        <taxon>Hyphomicrobiales</taxon>
        <taxon>Stappiaceae</taxon>
        <taxon>Roseibium</taxon>
    </lineage>
</organism>
<evidence type="ECO:0000256" key="1">
    <source>
        <dbReference type="SAM" id="Phobius"/>
    </source>
</evidence>
<sequence length="53" mass="5906">MTNEEQGIRLTEEQKKRRRSRSVAIALALAALVALFYIVTIVKLGPGVLDRPL</sequence>
<keyword evidence="1" id="KW-0812">Transmembrane</keyword>
<reference evidence="2" key="1">
    <citation type="submission" date="2020-12" db="EMBL/GenBank/DDBJ databases">
        <title>Oil enriched cultivation method for isolating marine PHA-producing bacteria.</title>
        <authorList>
            <person name="Zheng W."/>
            <person name="Yu S."/>
            <person name="Huang Y."/>
        </authorList>
    </citation>
    <scope>NUCLEOTIDE SEQUENCE</scope>
    <source>
        <strain evidence="2">SY-2-12</strain>
    </source>
</reference>
<keyword evidence="1" id="KW-0472">Membrane</keyword>
<gene>
    <name evidence="2" type="ORF">JF539_02135</name>
</gene>
<protein>
    <recommendedName>
        <fullName evidence="4">CoxF protein</fullName>
    </recommendedName>
</protein>
<dbReference type="Proteomes" id="UP000664096">
    <property type="component" value="Unassembled WGS sequence"/>
</dbReference>
<name>A0A939J0C1_9HYPH</name>
<comment type="caution">
    <text evidence="2">The sequence shown here is derived from an EMBL/GenBank/DDBJ whole genome shotgun (WGS) entry which is preliminary data.</text>
</comment>
<dbReference type="EMBL" id="JAEKJZ010000001">
    <property type="protein sequence ID" value="MBN9669118.1"/>
    <property type="molecule type" value="Genomic_DNA"/>
</dbReference>
<keyword evidence="1" id="KW-1133">Transmembrane helix</keyword>